<name>A0A3N5ZBX1_9ALTE</name>
<gene>
    <name evidence="3" type="ORF">DRW07_06630</name>
</gene>
<reference evidence="3 4" key="1">
    <citation type="submission" date="2018-11" db="EMBL/GenBank/DDBJ databases">
        <authorList>
            <person name="Ye M.-Q."/>
            <person name="Du Z.-J."/>
        </authorList>
    </citation>
    <scope>NUCLEOTIDE SEQUENCE [LARGE SCALE GENOMIC DNA]</scope>
    <source>
        <strain evidence="3 4">U0105</strain>
    </source>
</reference>
<organism evidence="3 4">
    <name type="scientific">Alteromonas sediminis</name>
    <dbReference type="NCBI Taxonomy" id="2259342"/>
    <lineage>
        <taxon>Bacteria</taxon>
        <taxon>Pseudomonadati</taxon>
        <taxon>Pseudomonadota</taxon>
        <taxon>Gammaproteobacteria</taxon>
        <taxon>Alteromonadales</taxon>
        <taxon>Alteromonadaceae</taxon>
        <taxon>Alteromonas/Salinimonas group</taxon>
        <taxon>Alteromonas</taxon>
    </lineage>
</organism>
<keyword evidence="4" id="KW-1185">Reference proteome</keyword>
<dbReference type="InterPro" id="IPR002641">
    <property type="entry name" value="PNPLA_dom"/>
</dbReference>
<evidence type="ECO:0000313" key="3">
    <source>
        <dbReference type="EMBL" id="RPJ67208.1"/>
    </source>
</evidence>
<dbReference type="InterPro" id="IPR016035">
    <property type="entry name" value="Acyl_Trfase/lysoPLipase"/>
</dbReference>
<proteinExistence type="predicted"/>
<accession>A0A3N5ZBX1</accession>
<dbReference type="OrthoDB" id="8586159at2"/>
<evidence type="ECO:0000313" key="4">
    <source>
        <dbReference type="Proteomes" id="UP000275281"/>
    </source>
</evidence>
<feature type="domain" description="PNPLA" evidence="2">
    <location>
        <begin position="62"/>
        <end position="241"/>
    </location>
</feature>
<dbReference type="GO" id="GO:0006629">
    <property type="term" value="P:lipid metabolic process"/>
    <property type="evidence" value="ECO:0007669"/>
    <property type="project" value="UniProtKB-KW"/>
</dbReference>
<dbReference type="AlphaFoldDB" id="A0A3N5ZBX1"/>
<dbReference type="SUPFAM" id="SSF52151">
    <property type="entry name" value="FabD/lysophospholipase-like"/>
    <property type="match status" value="1"/>
</dbReference>
<dbReference type="Proteomes" id="UP000275281">
    <property type="component" value="Unassembled WGS sequence"/>
</dbReference>
<dbReference type="Pfam" id="PF01734">
    <property type="entry name" value="Patatin"/>
    <property type="match status" value="1"/>
</dbReference>
<evidence type="ECO:0000256" key="1">
    <source>
        <dbReference type="ARBA" id="ARBA00023098"/>
    </source>
</evidence>
<sequence>MPPLQIYAGQNALRIIREEGIKPHQFAYFLGASGGPKWFTLAGLDRVIFPEFLKYHSGDVDIIGSSAGAFRAACFVQRDPLAAVNRLADFYSHTVYSKNAGEIEITEKARELLAYVLPSDGILELLANDGFHCHFIAVKCKGLMASFSRSAQLLGLMASAASNSVSRRNLKHFYERVVFSSPNSKIKVTDPYDIPTRYVEMGYSTVRDALLASGSIPLVLQGVEHIVGAPEGVYRDGGIVDYHFDLQFGPRKGLILYPHFYSSPIPGWFDKNLKRRVPHVKSYDDVVMLVPSAEFVASLPYGKIPDRKDFSSMEDKPRIEYWQTVLSESYRLGEYFMQIAQDGSIADEIQPLPFRLMLG</sequence>
<comment type="caution">
    <text evidence="3">The sequence shown here is derived from an EMBL/GenBank/DDBJ whole genome shotgun (WGS) entry which is preliminary data.</text>
</comment>
<dbReference type="EMBL" id="RPOK01000002">
    <property type="protein sequence ID" value="RPJ67208.1"/>
    <property type="molecule type" value="Genomic_DNA"/>
</dbReference>
<dbReference type="RefSeq" id="WP_124027111.1">
    <property type="nucleotide sequence ID" value="NZ_JBHRSN010000015.1"/>
</dbReference>
<protein>
    <submittedName>
        <fullName evidence="3">Patatin-like phospholipase family protein</fullName>
    </submittedName>
</protein>
<keyword evidence="1" id="KW-0443">Lipid metabolism</keyword>
<evidence type="ECO:0000259" key="2">
    <source>
        <dbReference type="Pfam" id="PF01734"/>
    </source>
</evidence>